<evidence type="ECO:0000256" key="1">
    <source>
        <dbReference type="SAM" id="MobiDB-lite"/>
    </source>
</evidence>
<comment type="caution">
    <text evidence="2">The sequence shown here is derived from an EMBL/GenBank/DDBJ whole genome shotgun (WGS) entry which is preliminary data.</text>
</comment>
<dbReference type="Proteomes" id="UP000265618">
    <property type="component" value="Unassembled WGS sequence"/>
</dbReference>
<evidence type="ECO:0000313" key="3">
    <source>
        <dbReference type="Proteomes" id="UP000265618"/>
    </source>
</evidence>
<proteinExistence type="predicted"/>
<protein>
    <submittedName>
        <fullName evidence="2">Uncharacterized protein</fullName>
    </submittedName>
</protein>
<gene>
    <name evidence="2" type="ORF">KIPB_012854</name>
</gene>
<accession>A0A9K3GPQ6</accession>
<sequence>HFDTLYATTVPLSQNHLIADPVINTLYPELGKLVYGPKRNVRVVFDEPSCHCAPKETISISPPPEDNTDGAIPDFGESDGEREREAETETECDAVDVIYSFIRCLSGSPGLRTVTPAVLQSILDTVTKILDSWATDDESSAYMPGPILSEADSVTVYLMRLTVSRCI</sequence>
<dbReference type="EMBL" id="BDIP01005845">
    <property type="protein sequence ID" value="GIQ90165.1"/>
    <property type="molecule type" value="Genomic_DNA"/>
</dbReference>
<evidence type="ECO:0000313" key="2">
    <source>
        <dbReference type="EMBL" id="GIQ90165.1"/>
    </source>
</evidence>
<feature type="region of interest" description="Disordered" evidence="1">
    <location>
        <begin position="55"/>
        <end position="89"/>
    </location>
</feature>
<name>A0A9K3GPQ6_9EUKA</name>
<dbReference type="AlphaFoldDB" id="A0A9K3GPQ6"/>
<feature type="non-terminal residue" evidence="2">
    <location>
        <position position="1"/>
    </location>
</feature>
<reference evidence="2 3" key="1">
    <citation type="journal article" date="2018" name="PLoS ONE">
        <title>The draft genome of Kipferlia bialata reveals reductive genome evolution in fornicate parasites.</title>
        <authorList>
            <person name="Tanifuji G."/>
            <person name="Takabayashi S."/>
            <person name="Kume K."/>
            <person name="Takagi M."/>
            <person name="Nakayama T."/>
            <person name="Kamikawa R."/>
            <person name="Inagaki Y."/>
            <person name="Hashimoto T."/>
        </authorList>
    </citation>
    <scope>NUCLEOTIDE SEQUENCE [LARGE SCALE GENOMIC DNA]</scope>
    <source>
        <strain evidence="2">NY0173</strain>
    </source>
</reference>
<keyword evidence="3" id="KW-1185">Reference proteome</keyword>
<organism evidence="2 3">
    <name type="scientific">Kipferlia bialata</name>
    <dbReference type="NCBI Taxonomy" id="797122"/>
    <lineage>
        <taxon>Eukaryota</taxon>
        <taxon>Metamonada</taxon>
        <taxon>Carpediemonas-like organisms</taxon>
        <taxon>Kipferlia</taxon>
    </lineage>
</organism>